<reference evidence="2 3" key="1">
    <citation type="journal article" date="2022" name="G3 (Bethesda)">
        <title>Whole-genome sequence and methylome profiling of the almond [Prunus dulcis (Mill.) D.A. Webb] cultivar 'Nonpareil'.</title>
        <authorList>
            <person name="D'Amico-Willman K.M."/>
            <person name="Ouma W.Z."/>
            <person name="Meulia T."/>
            <person name="Sideli G.M."/>
            <person name="Gradziel T.M."/>
            <person name="Fresnedo-Ramirez J."/>
        </authorList>
    </citation>
    <scope>NUCLEOTIDE SEQUENCE [LARGE SCALE GENOMIC DNA]</scope>
    <source>
        <strain evidence="2">Clone GOH B32 T37-40</strain>
    </source>
</reference>
<evidence type="ECO:0000313" key="2">
    <source>
        <dbReference type="EMBL" id="KAI5350077.1"/>
    </source>
</evidence>
<organism evidence="2 3">
    <name type="scientific">Prunus dulcis</name>
    <name type="common">Almond</name>
    <name type="synonym">Amygdalus dulcis</name>
    <dbReference type="NCBI Taxonomy" id="3755"/>
    <lineage>
        <taxon>Eukaryota</taxon>
        <taxon>Viridiplantae</taxon>
        <taxon>Streptophyta</taxon>
        <taxon>Embryophyta</taxon>
        <taxon>Tracheophyta</taxon>
        <taxon>Spermatophyta</taxon>
        <taxon>Magnoliopsida</taxon>
        <taxon>eudicotyledons</taxon>
        <taxon>Gunneridae</taxon>
        <taxon>Pentapetalae</taxon>
        <taxon>rosids</taxon>
        <taxon>fabids</taxon>
        <taxon>Rosales</taxon>
        <taxon>Rosaceae</taxon>
        <taxon>Amygdaloideae</taxon>
        <taxon>Amygdaleae</taxon>
        <taxon>Prunus</taxon>
    </lineage>
</organism>
<comment type="caution">
    <text evidence="2">The sequence shown here is derived from an EMBL/GenBank/DDBJ whole genome shotgun (WGS) entry which is preliminary data.</text>
</comment>
<gene>
    <name evidence="2" type="ORF">L3X38_002968</name>
</gene>
<accession>A0AAD4ZKH7</accession>
<keyword evidence="1" id="KW-0472">Membrane</keyword>
<dbReference type="AlphaFoldDB" id="A0AAD4ZKH7"/>
<sequence length="160" mass="17388">MGLKELIFLTRRDSKTVSEYLQCVKAIADELDVLLSDDDLIIHILNGQILLSNLNLSIEDLVTTNQINPALAITLVLAILAILPLQILPAATFLTAATLVGLTLDVLPISLVLVTWAFVNCAINKITVPNDALMSNLVRTTTSWQILPVVLALHLPYLAP</sequence>
<feature type="transmembrane region" description="Helical" evidence="1">
    <location>
        <begin position="93"/>
        <end position="119"/>
    </location>
</feature>
<keyword evidence="1" id="KW-0812">Transmembrane</keyword>
<proteinExistence type="predicted"/>
<dbReference type="Proteomes" id="UP001054821">
    <property type="component" value="Chromosome 1"/>
</dbReference>
<keyword evidence="1" id="KW-1133">Transmembrane helix</keyword>
<feature type="transmembrane region" description="Helical" evidence="1">
    <location>
        <begin position="70"/>
        <end position="87"/>
    </location>
</feature>
<name>A0AAD4ZKH7_PRUDU</name>
<protein>
    <submittedName>
        <fullName evidence="2">Uncharacterized protein</fullName>
    </submittedName>
</protein>
<evidence type="ECO:0000313" key="3">
    <source>
        <dbReference type="Proteomes" id="UP001054821"/>
    </source>
</evidence>
<evidence type="ECO:0000256" key="1">
    <source>
        <dbReference type="SAM" id="Phobius"/>
    </source>
</evidence>
<dbReference type="EMBL" id="JAJFAZ020000001">
    <property type="protein sequence ID" value="KAI5350077.1"/>
    <property type="molecule type" value="Genomic_DNA"/>
</dbReference>
<keyword evidence="3" id="KW-1185">Reference proteome</keyword>